<evidence type="ECO:0000313" key="2">
    <source>
        <dbReference type="EMBL" id="DAD83949.1"/>
    </source>
</evidence>
<feature type="coiled-coil region" evidence="1">
    <location>
        <begin position="27"/>
        <end position="61"/>
    </location>
</feature>
<sequence>MKKEELQKLELTEEQINEVFKMNGLDVNGAKGELENAKKELEDYKAQFTSTQAELKKLQELKPEELSKQVSDLNEKLASQKADFEKQIADRNFNDLLAKTVTTAGGREAKAIMPFLDIEALKASKNQEADIKSAIEAVKGEHDYLFTSTEPVKNAVSSTASNANASNTALDFAKSVMGIKEK</sequence>
<name>A0A8S5MNJ5_9CAUD</name>
<dbReference type="Pfam" id="PF06810">
    <property type="entry name" value="Phage_scaffold"/>
    <property type="match status" value="1"/>
</dbReference>
<proteinExistence type="predicted"/>
<keyword evidence="1" id="KW-0175">Coiled coil</keyword>
<accession>A0A8S5MNJ5</accession>
<dbReference type="EMBL" id="BK014948">
    <property type="protein sequence ID" value="DAD83949.1"/>
    <property type="molecule type" value="Genomic_DNA"/>
</dbReference>
<organism evidence="2">
    <name type="scientific">Myoviridae sp. ctUFx54</name>
    <dbReference type="NCBI Taxonomy" id="2826659"/>
    <lineage>
        <taxon>Viruses</taxon>
        <taxon>Duplodnaviria</taxon>
        <taxon>Heunggongvirae</taxon>
        <taxon>Uroviricota</taxon>
        <taxon>Caudoviricetes</taxon>
    </lineage>
</organism>
<evidence type="ECO:0000256" key="1">
    <source>
        <dbReference type="SAM" id="Coils"/>
    </source>
</evidence>
<protein>
    <submittedName>
        <fullName evidence="2">Minor structural protein</fullName>
    </submittedName>
</protein>
<dbReference type="GO" id="GO:0019069">
    <property type="term" value="P:viral capsid assembly"/>
    <property type="evidence" value="ECO:0007669"/>
    <property type="project" value="InterPro"/>
</dbReference>
<reference evidence="2" key="1">
    <citation type="journal article" date="2021" name="Proc. Natl. Acad. Sci. U.S.A.">
        <title>A Catalog of Tens of Thousands of Viruses from Human Metagenomes Reveals Hidden Associations with Chronic Diseases.</title>
        <authorList>
            <person name="Tisza M.J."/>
            <person name="Buck C.B."/>
        </authorList>
    </citation>
    <scope>NUCLEOTIDE SEQUENCE</scope>
    <source>
        <strain evidence="2">CtUFx54</strain>
    </source>
</reference>
<dbReference type="InterPro" id="IPR009636">
    <property type="entry name" value="SCAF"/>
</dbReference>